<feature type="compositionally biased region" description="Polar residues" evidence="1">
    <location>
        <begin position="26"/>
        <end position="44"/>
    </location>
</feature>
<sequence>MYIRTVGSSVIRTDQHLPAYTLKQRPIQSSLSKPSETAPPNQMNQSIHSRLLTCTISILNPISEPTCPSAFTFLQLLRNHSPHLPHTRSSRTNAPSPYPSPSLIRAPPFSRPLPAAQHPPAIGPHTRVRRVAQAPPDRDLVACNMTDAPPAARPCTPGSDRFGSVVGPPGPRHAAVGPGMWLAERFGGVACLRGQSRLQMVGWGLLSKYCVC</sequence>
<protein>
    <submittedName>
        <fullName evidence="2">Uncharacterized protein</fullName>
    </submittedName>
</protein>
<dbReference type="Proteomes" id="UP001360953">
    <property type="component" value="Unassembled WGS sequence"/>
</dbReference>
<dbReference type="RefSeq" id="XP_066657552.1">
    <property type="nucleotide sequence ID" value="XM_066794763.1"/>
</dbReference>
<comment type="caution">
    <text evidence="2">The sequence shown here is derived from an EMBL/GenBank/DDBJ whole genome shotgun (WGS) entry which is preliminary data.</text>
</comment>
<reference evidence="2 3" key="1">
    <citation type="submission" date="2024-04" db="EMBL/GenBank/DDBJ databases">
        <title>Phyllosticta paracitricarpa is synonymous to the EU quarantine fungus P. citricarpa based on phylogenomic analyses.</title>
        <authorList>
            <consortium name="Lawrence Berkeley National Laboratory"/>
            <person name="Van ingen-buijs V.A."/>
            <person name="Van westerhoven A.C."/>
            <person name="Haridas S."/>
            <person name="Skiadas P."/>
            <person name="Martin F."/>
            <person name="Groenewald J.Z."/>
            <person name="Crous P.W."/>
            <person name="Seidl M.F."/>
        </authorList>
    </citation>
    <scope>NUCLEOTIDE SEQUENCE [LARGE SCALE GENOMIC DNA]</scope>
    <source>
        <strain evidence="2 3">CPC 17464</strain>
    </source>
</reference>
<organism evidence="2 3">
    <name type="scientific">Phyllosticta citribraziliensis</name>
    <dbReference type="NCBI Taxonomy" id="989973"/>
    <lineage>
        <taxon>Eukaryota</taxon>
        <taxon>Fungi</taxon>
        <taxon>Dikarya</taxon>
        <taxon>Ascomycota</taxon>
        <taxon>Pezizomycotina</taxon>
        <taxon>Dothideomycetes</taxon>
        <taxon>Dothideomycetes incertae sedis</taxon>
        <taxon>Botryosphaeriales</taxon>
        <taxon>Phyllostictaceae</taxon>
        <taxon>Phyllosticta</taxon>
    </lineage>
</organism>
<evidence type="ECO:0000256" key="1">
    <source>
        <dbReference type="SAM" id="MobiDB-lite"/>
    </source>
</evidence>
<evidence type="ECO:0000313" key="3">
    <source>
        <dbReference type="Proteomes" id="UP001360953"/>
    </source>
</evidence>
<evidence type="ECO:0000313" key="2">
    <source>
        <dbReference type="EMBL" id="KAK7540621.1"/>
    </source>
</evidence>
<gene>
    <name evidence="2" type="ORF">J3D65DRAFT_241721</name>
</gene>
<dbReference type="GeneID" id="92027669"/>
<proteinExistence type="predicted"/>
<name>A0ABR1LZH9_9PEZI</name>
<feature type="region of interest" description="Disordered" evidence="1">
    <location>
        <begin position="21"/>
        <end position="44"/>
    </location>
</feature>
<dbReference type="EMBL" id="JBBPEH010000003">
    <property type="protein sequence ID" value="KAK7540621.1"/>
    <property type="molecule type" value="Genomic_DNA"/>
</dbReference>
<accession>A0ABR1LZH9</accession>
<keyword evidence="3" id="KW-1185">Reference proteome</keyword>